<feature type="region of interest" description="Disordered" evidence="3">
    <location>
        <begin position="451"/>
        <end position="664"/>
    </location>
</feature>
<evidence type="ECO:0000256" key="2">
    <source>
        <dbReference type="SAM" id="Coils"/>
    </source>
</evidence>
<feature type="compositionally biased region" description="Pro residues" evidence="3">
    <location>
        <begin position="510"/>
        <end position="519"/>
    </location>
</feature>
<feature type="region of interest" description="Disordered" evidence="3">
    <location>
        <begin position="225"/>
        <end position="259"/>
    </location>
</feature>
<dbReference type="Pfam" id="PF00620">
    <property type="entry name" value="RhoGAP"/>
    <property type="match status" value="1"/>
</dbReference>
<feature type="coiled-coil region" evidence="2">
    <location>
        <begin position="321"/>
        <end position="348"/>
    </location>
</feature>
<sequence length="1487" mass="161770">MSQHALHCSDGPSPAQLRRYSTYFPDQDNRRYSTYFPDQDSPTIGRVQQVNLVLPDPLALDDFDNHSPLVSPLGTNLTIFRPVAIGKKQIQYILRETIADARYSPPPTRSLRRAAPSPLNTNFAISPPPSASPSRSAFSPLVHDSFPPSPGTQEVVRGPAQQTAFARIGHLNLKQRSRTFENPYTQGQLSPPATPITFLPGSINAPFLPNATSSLSEPIVTSTPSLGHPANPMPTMAGSSSPAQIEKIQGPPRTASMDSSASAMSSKISTDALPGAAEVANLIKTAGSPEALIQYLLKEKQSQSQQNAQLWRLVDKQRAMILGLNKDLERALKDKEKYRKKMKEVMAASNATYETAAPSSTSSKAPNIPRLDVNAAPVQEADVPASPSNLDSDSVKHSPIDMAMAPYPITPPADQMSNGPTSAVGDLLNPSHAMPKPQEHALGHFDHEEEDRVADAADAAKRVADESQNIPLSVGLPPARSPPSDPPRMPPPAPPVKSTKVAGSPLLENFPPPSAPPPTQAAASAVGTEDGEQAAQVDELPIPTEKRGRRRTREEDDRVRELLALQEAERRSLSKKSKKGSQKGTPKEAEFELPTTNSPGELLPPSHAPASLAGVLNGDDQKNYLTAPLPSPGLPASPPAHGQRSVTTSVREPPVATRSQATNSTPAQRTWVSYVYLTRTSPTPALDSPTERTKVYKGFTTEEYPDLLLPPNALPSITVKVASSRMKPSRASLISLTQLEEDPVFTLAVYLRSEGGELWRCEKDIASLGKLDQRLKTCQAFTGRTPDRSLFTGHAPAKLDARRVALNMYLEEALNTPLDTPTAVELCKYLSTNILPPNSDDTGSVAEVKVDTSTQKTGAGGRPFKTGYLTKRGKNFGGWKARFFVLDGPLLKYYETPGGAHLGTIKLQNAQIGKQQSHQQQNQDGSPASGPNNEELDNQYRHAFLVLEPKKKDSTSHVKHVLCAESDIERDQWVDTLLRWIDYRDPEEASHADRRGSASTNGKKSRSSAHKPQAVRTSSQDGLIGISYEGTKPADAPPDSARRRTTATPDSQERIAPSARAMPAPREMPSKASLTAPGPTLEEKKMRKRSFFGFGPKQRSSTDDQDSLFGSSAGSSMQGMEPRISQHQVFGSSLGDAVRFSGPVDVNVPLPSVVFRCIQYLDSKNAVLEEGIFRLSGSNVVIKGLRERFNVEGDVNLVTDETYYDIHAVASLLKLYLRELPTTILTRDLHLQFLSVTEMTSHPEKIAALAELVQHLPQANGTLLRYLIAFLIKIINNSDVNKMTVRNVGIVFSPTLNIPAPVFALLLQNYEGIFGMNPEEYELPSPASESDARSIDLQPRRPSNGTGVASSPHRRVGDMQQQQQQQRSTPTPPPGRPQAPPAPRPNMYDPSYLAQQTGAHLYNSSARPAYEGTGYGLPATYEPAAMGKQAPGYDRPLYPASYEQAQAPAGYEQNFAAKSKRRESSLMMNNMLNHQGSKSRLRDETRM</sequence>
<feature type="compositionally biased region" description="Basic and acidic residues" evidence="3">
    <location>
        <begin position="987"/>
        <end position="996"/>
    </location>
</feature>
<dbReference type="Gene3D" id="1.10.555.10">
    <property type="entry name" value="Rho GTPase activation protein"/>
    <property type="match status" value="1"/>
</dbReference>
<feature type="compositionally biased region" description="Polar residues" evidence="3">
    <location>
        <begin position="1466"/>
        <end position="1478"/>
    </location>
</feature>
<feature type="compositionally biased region" description="Basic and acidic residues" evidence="3">
    <location>
        <begin position="552"/>
        <end position="572"/>
    </location>
</feature>
<feature type="compositionally biased region" description="Polar residues" evidence="3">
    <location>
        <begin position="1108"/>
        <end position="1118"/>
    </location>
</feature>
<feature type="region of interest" description="Disordered" evidence="3">
    <location>
        <begin position="1459"/>
        <end position="1487"/>
    </location>
</feature>
<keyword evidence="2" id="KW-0175">Coiled coil</keyword>
<evidence type="ECO:0000313" key="7">
    <source>
        <dbReference type="Proteomes" id="UP001446871"/>
    </source>
</evidence>
<dbReference type="InterPro" id="IPR050729">
    <property type="entry name" value="Rho-GAP"/>
</dbReference>
<dbReference type="InterPro" id="IPR011993">
    <property type="entry name" value="PH-like_dom_sf"/>
</dbReference>
<organism evidence="6 7">
    <name type="scientific">Apiospora saccharicola</name>
    <dbReference type="NCBI Taxonomy" id="335842"/>
    <lineage>
        <taxon>Eukaryota</taxon>
        <taxon>Fungi</taxon>
        <taxon>Dikarya</taxon>
        <taxon>Ascomycota</taxon>
        <taxon>Pezizomycotina</taxon>
        <taxon>Sordariomycetes</taxon>
        <taxon>Xylariomycetidae</taxon>
        <taxon>Amphisphaeriales</taxon>
        <taxon>Apiosporaceae</taxon>
        <taxon>Apiospora</taxon>
    </lineage>
</organism>
<dbReference type="InterPro" id="IPR000198">
    <property type="entry name" value="RhoGAP_dom"/>
</dbReference>
<reference evidence="6 7" key="1">
    <citation type="submission" date="2023-01" db="EMBL/GenBank/DDBJ databases">
        <title>Analysis of 21 Apiospora genomes using comparative genomics revels a genus with tremendous synthesis potential of carbohydrate active enzymes and secondary metabolites.</title>
        <authorList>
            <person name="Sorensen T."/>
        </authorList>
    </citation>
    <scope>NUCLEOTIDE SEQUENCE [LARGE SCALE GENOMIC DNA]</scope>
    <source>
        <strain evidence="6 7">CBS 83171</strain>
    </source>
</reference>
<dbReference type="InterPro" id="IPR001849">
    <property type="entry name" value="PH_domain"/>
</dbReference>
<evidence type="ECO:0000256" key="1">
    <source>
        <dbReference type="ARBA" id="ARBA00022468"/>
    </source>
</evidence>
<dbReference type="Pfam" id="PF00169">
    <property type="entry name" value="PH"/>
    <property type="match status" value="1"/>
</dbReference>
<dbReference type="PANTHER" id="PTHR23176">
    <property type="entry name" value="RHO/RAC/CDC GTPASE-ACTIVATING PROTEIN"/>
    <property type="match status" value="1"/>
</dbReference>
<feature type="domain" description="Rho-GAP" evidence="5">
    <location>
        <begin position="1132"/>
        <end position="1325"/>
    </location>
</feature>
<evidence type="ECO:0000256" key="3">
    <source>
        <dbReference type="SAM" id="MobiDB-lite"/>
    </source>
</evidence>
<keyword evidence="7" id="KW-1185">Reference proteome</keyword>
<dbReference type="CDD" id="cd13277">
    <property type="entry name" value="PH_Bem3"/>
    <property type="match status" value="1"/>
</dbReference>
<dbReference type="SMART" id="SM00324">
    <property type="entry name" value="RhoGAP"/>
    <property type="match status" value="1"/>
</dbReference>
<gene>
    <name evidence="6" type="ORF">PG996_002291</name>
</gene>
<feature type="compositionally biased region" description="Low complexity" evidence="3">
    <location>
        <begin position="911"/>
        <end position="923"/>
    </location>
</feature>
<protein>
    <recommendedName>
        <fullName evidence="8">RhoGAP-domain-containing protein</fullName>
    </recommendedName>
</protein>
<dbReference type="PROSITE" id="PS50003">
    <property type="entry name" value="PH_DOMAIN"/>
    <property type="match status" value="1"/>
</dbReference>
<dbReference type="InterPro" id="IPR008936">
    <property type="entry name" value="Rho_GTPase_activation_prot"/>
</dbReference>
<feature type="region of interest" description="Disordered" evidence="3">
    <location>
        <begin position="987"/>
        <end position="1119"/>
    </location>
</feature>
<proteinExistence type="predicted"/>
<accession>A0ABR1WM05</accession>
<evidence type="ECO:0000259" key="5">
    <source>
        <dbReference type="PROSITE" id="PS50238"/>
    </source>
</evidence>
<dbReference type="Proteomes" id="UP001446871">
    <property type="component" value="Unassembled WGS sequence"/>
</dbReference>
<feature type="region of interest" description="Disordered" evidence="3">
    <location>
        <begin position="103"/>
        <end position="141"/>
    </location>
</feature>
<dbReference type="SUPFAM" id="SSF50729">
    <property type="entry name" value="PH domain-like"/>
    <property type="match status" value="1"/>
</dbReference>
<dbReference type="PANTHER" id="PTHR23176:SF129">
    <property type="entry name" value="RHO GTPASE ACTIVATING PROTEIN AT 16F, ISOFORM E-RELATED"/>
    <property type="match status" value="1"/>
</dbReference>
<feature type="region of interest" description="Disordered" evidence="3">
    <location>
        <begin position="410"/>
        <end position="438"/>
    </location>
</feature>
<evidence type="ECO:0000313" key="6">
    <source>
        <dbReference type="EMBL" id="KAK8083510.1"/>
    </source>
</evidence>
<comment type="caution">
    <text evidence="6">The sequence shown here is derived from an EMBL/GenBank/DDBJ whole genome shotgun (WGS) entry which is preliminary data.</text>
</comment>
<dbReference type="EMBL" id="JAQQWM010000001">
    <property type="protein sequence ID" value="KAK8083510.1"/>
    <property type="molecule type" value="Genomic_DNA"/>
</dbReference>
<feature type="region of interest" description="Disordered" evidence="3">
    <location>
        <begin position="911"/>
        <end position="935"/>
    </location>
</feature>
<keyword evidence="1" id="KW-0343">GTPase activation</keyword>
<evidence type="ECO:0000259" key="4">
    <source>
        <dbReference type="PROSITE" id="PS50003"/>
    </source>
</evidence>
<feature type="compositionally biased region" description="Basic and acidic residues" evidence="3">
    <location>
        <begin position="453"/>
        <end position="465"/>
    </location>
</feature>
<name>A0ABR1WM05_9PEZI</name>
<evidence type="ECO:0008006" key="8">
    <source>
        <dbReference type="Google" id="ProtNLM"/>
    </source>
</evidence>
<dbReference type="SMART" id="SM00233">
    <property type="entry name" value="PH"/>
    <property type="match status" value="1"/>
</dbReference>
<feature type="region of interest" description="Disordered" evidence="3">
    <location>
        <begin position="1321"/>
        <end position="1391"/>
    </location>
</feature>
<dbReference type="Gene3D" id="2.30.29.30">
    <property type="entry name" value="Pleckstrin-homology domain (PH domain)/Phosphotyrosine-binding domain (PTB)"/>
    <property type="match status" value="1"/>
</dbReference>
<feature type="domain" description="PH" evidence="4">
    <location>
        <begin position="862"/>
        <end position="982"/>
    </location>
</feature>
<feature type="compositionally biased region" description="Pro residues" evidence="3">
    <location>
        <begin position="629"/>
        <end position="638"/>
    </location>
</feature>
<feature type="compositionally biased region" description="Low complexity" evidence="3">
    <location>
        <begin position="1360"/>
        <end position="1369"/>
    </location>
</feature>
<dbReference type="PROSITE" id="PS50238">
    <property type="entry name" value="RHOGAP"/>
    <property type="match status" value="1"/>
</dbReference>
<dbReference type="SUPFAM" id="SSF48350">
    <property type="entry name" value="GTPase activation domain, GAP"/>
    <property type="match status" value="1"/>
</dbReference>
<feature type="compositionally biased region" description="Pro residues" evidence="3">
    <location>
        <begin position="1370"/>
        <end position="1384"/>
    </location>
</feature>
<feature type="compositionally biased region" description="Pro residues" evidence="3">
    <location>
        <begin position="479"/>
        <end position="495"/>
    </location>
</feature>